<comment type="caution">
    <text evidence="1">The sequence shown here is derived from an EMBL/GenBank/DDBJ whole genome shotgun (WGS) entry which is preliminary data.</text>
</comment>
<accession>A0ABX5KXL1</accession>
<dbReference type="EMBL" id="QEOB01000002">
    <property type="protein sequence ID" value="PVX86479.1"/>
    <property type="molecule type" value="Genomic_DNA"/>
</dbReference>
<dbReference type="Proteomes" id="UP000245712">
    <property type="component" value="Unassembled WGS sequence"/>
</dbReference>
<dbReference type="Pfam" id="PF08813">
    <property type="entry name" value="Phage_tail_3"/>
    <property type="match status" value="1"/>
</dbReference>
<protein>
    <submittedName>
        <fullName evidence="1">Tail tube protein</fullName>
    </submittedName>
</protein>
<dbReference type="InterPro" id="IPR014918">
    <property type="entry name" value="Phage_tail_3"/>
</dbReference>
<dbReference type="RefSeq" id="WP_116609887.1">
    <property type="nucleotide sequence ID" value="NZ_QEOB01000002.1"/>
</dbReference>
<name>A0ABX5KXL1_9BURK</name>
<evidence type="ECO:0000313" key="1">
    <source>
        <dbReference type="EMBL" id="PVX86479.1"/>
    </source>
</evidence>
<proteinExistence type="predicted"/>
<sequence>MYGFPEGSHFYFTEVSAVAKAVSAITNANPAVATATAHGFTAGQEILFASGWEDASDAVFRVDAPDADTFSLLGLDTTDLNLFPAGHGAGSAQVILPTDWVEVPQVLTIGSSGGDPKFTTVAPLAKRNEQSVPTGFGATSVALTLAHDAGDADYQKMVSISRARRTVAFKLTLANGAASYGYGYLSVNEMPKLSSQQVNQVTATFSLLGRSISYGVPTA</sequence>
<gene>
    <name evidence="1" type="ORF">C7402_102315</name>
</gene>
<organism evidence="1 2">
    <name type="scientific">Paraburkholderia unamae</name>
    <dbReference type="NCBI Taxonomy" id="219649"/>
    <lineage>
        <taxon>Bacteria</taxon>
        <taxon>Pseudomonadati</taxon>
        <taxon>Pseudomonadota</taxon>
        <taxon>Betaproteobacteria</taxon>
        <taxon>Burkholderiales</taxon>
        <taxon>Burkholderiaceae</taxon>
        <taxon>Paraburkholderia</taxon>
    </lineage>
</organism>
<dbReference type="Gene3D" id="4.10.410.40">
    <property type="match status" value="1"/>
</dbReference>
<evidence type="ECO:0000313" key="2">
    <source>
        <dbReference type="Proteomes" id="UP000245712"/>
    </source>
</evidence>
<reference evidence="1 2" key="1">
    <citation type="submission" date="2018-05" db="EMBL/GenBank/DDBJ databases">
        <title>Genomic Encyclopedia of Type Strains, Phase IV (KMG-V): Genome sequencing to study the core and pangenomes of soil and plant-associated prokaryotes.</title>
        <authorList>
            <person name="Whitman W."/>
        </authorList>
    </citation>
    <scope>NUCLEOTIDE SEQUENCE [LARGE SCALE GENOMIC DNA]</scope>
    <source>
        <strain evidence="1 2">SCZa-39</strain>
    </source>
</reference>
<keyword evidence="2" id="KW-1185">Reference proteome</keyword>